<evidence type="ECO:0000313" key="1">
    <source>
        <dbReference type="EMBL" id="JAH85279.1"/>
    </source>
</evidence>
<name>A0A0E9W4J3_ANGAN</name>
<protein>
    <recommendedName>
        <fullName evidence="2">Reverse transcriptase domain-containing protein</fullName>
    </recommendedName>
</protein>
<organism evidence="1">
    <name type="scientific">Anguilla anguilla</name>
    <name type="common">European freshwater eel</name>
    <name type="synonym">Muraena anguilla</name>
    <dbReference type="NCBI Taxonomy" id="7936"/>
    <lineage>
        <taxon>Eukaryota</taxon>
        <taxon>Metazoa</taxon>
        <taxon>Chordata</taxon>
        <taxon>Craniata</taxon>
        <taxon>Vertebrata</taxon>
        <taxon>Euteleostomi</taxon>
        <taxon>Actinopterygii</taxon>
        <taxon>Neopterygii</taxon>
        <taxon>Teleostei</taxon>
        <taxon>Anguilliformes</taxon>
        <taxon>Anguillidae</taxon>
        <taxon>Anguilla</taxon>
    </lineage>
</organism>
<dbReference type="EMBL" id="GBXM01023298">
    <property type="protein sequence ID" value="JAH85279.1"/>
    <property type="molecule type" value="Transcribed_RNA"/>
</dbReference>
<dbReference type="Gene3D" id="3.10.10.10">
    <property type="entry name" value="HIV Type 1 Reverse Transcriptase, subunit A, domain 1"/>
    <property type="match status" value="1"/>
</dbReference>
<reference evidence="1" key="2">
    <citation type="journal article" date="2015" name="Fish Shellfish Immunol.">
        <title>Early steps in the European eel (Anguilla anguilla)-Vibrio vulnificus interaction in the gills: Role of the RtxA13 toxin.</title>
        <authorList>
            <person name="Callol A."/>
            <person name="Pajuelo D."/>
            <person name="Ebbesson L."/>
            <person name="Teles M."/>
            <person name="MacKenzie S."/>
            <person name="Amaro C."/>
        </authorList>
    </citation>
    <scope>NUCLEOTIDE SEQUENCE</scope>
</reference>
<dbReference type="Gene3D" id="3.30.70.270">
    <property type="match status" value="1"/>
</dbReference>
<dbReference type="AlphaFoldDB" id="A0A0E9W4J3"/>
<sequence>MPRVDDHLDRLGTARFLTTLDLTKGYWQIPLSSQSMEKTLFPLVWIIPICHTSIRAVWVACYFPVPHGWGAAAGFIHLPDSKFFLIL</sequence>
<accession>A0A0E9W4J3</accession>
<reference evidence="1" key="1">
    <citation type="submission" date="2014-11" db="EMBL/GenBank/DDBJ databases">
        <authorList>
            <person name="Amaro Gonzalez C."/>
        </authorList>
    </citation>
    <scope>NUCLEOTIDE SEQUENCE</scope>
</reference>
<dbReference type="SUPFAM" id="SSF56672">
    <property type="entry name" value="DNA/RNA polymerases"/>
    <property type="match status" value="1"/>
</dbReference>
<dbReference type="InterPro" id="IPR043502">
    <property type="entry name" value="DNA/RNA_pol_sf"/>
</dbReference>
<dbReference type="InterPro" id="IPR043128">
    <property type="entry name" value="Rev_trsase/Diguanyl_cyclase"/>
</dbReference>
<evidence type="ECO:0008006" key="2">
    <source>
        <dbReference type="Google" id="ProtNLM"/>
    </source>
</evidence>
<proteinExistence type="predicted"/>